<dbReference type="Pfam" id="PF03781">
    <property type="entry name" value="FGE-sulfatase"/>
    <property type="match status" value="1"/>
</dbReference>
<accession>A0A6M0IIF8</accession>
<protein>
    <submittedName>
        <fullName evidence="3">Formylglycine-generating enzyme family protein</fullName>
    </submittedName>
</protein>
<dbReference type="InterPro" id="IPR016187">
    <property type="entry name" value="CTDL_fold"/>
</dbReference>
<dbReference type="AlphaFoldDB" id="A0A6M0IIF8"/>
<dbReference type="Gene3D" id="3.90.1580.10">
    <property type="entry name" value="paralog of FGE (formylglycine-generating enzyme)"/>
    <property type="match status" value="1"/>
</dbReference>
<dbReference type="InterPro" id="IPR005532">
    <property type="entry name" value="SUMF_dom"/>
</dbReference>
<dbReference type="PANTHER" id="PTHR23150">
    <property type="entry name" value="SULFATASE MODIFYING FACTOR 1, 2"/>
    <property type="match status" value="1"/>
</dbReference>
<reference evidence="3 4" key="1">
    <citation type="submission" date="2020-02" db="EMBL/GenBank/DDBJ databases">
        <title>Draft genome sequence of two Spirosoma agri KCTC 52727 and Spirosoma terrae KCTC 52035.</title>
        <authorList>
            <person name="Rojas J."/>
            <person name="Ambika Manirajan B."/>
            <person name="Ratering S."/>
            <person name="Suarez C."/>
            <person name="Schnell S."/>
        </authorList>
    </citation>
    <scope>NUCLEOTIDE SEQUENCE [LARGE SCALE GENOMIC DNA]</scope>
    <source>
        <strain evidence="3 4">KCTC 52727</strain>
    </source>
</reference>
<dbReference type="InterPro" id="IPR042095">
    <property type="entry name" value="SUMF_sf"/>
</dbReference>
<dbReference type="GO" id="GO:0120147">
    <property type="term" value="F:formylglycine-generating oxidase activity"/>
    <property type="evidence" value="ECO:0007669"/>
    <property type="project" value="TreeGrafter"/>
</dbReference>
<proteinExistence type="predicted"/>
<dbReference type="RefSeq" id="WP_164036753.1">
    <property type="nucleotide sequence ID" value="NZ_JAAGNZ010000001.1"/>
</dbReference>
<evidence type="ECO:0000256" key="1">
    <source>
        <dbReference type="SAM" id="MobiDB-lite"/>
    </source>
</evidence>
<dbReference type="Proteomes" id="UP000477386">
    <property type="component" value="Unassembled WGS sequence"/>
</dbReference>
<name>A0A6M0IIF8_9BACT</name>
<dbReference type="PANTHER" id="PTHR23150:SF19">
    <property type="entry name" value="FORMYLGLYCINE-GENERATING ENZYME"/>
    <property type="match status" value="1"/>
</dbReference>
<feature type="domain" description="Sulfatase-modifying factor enzyme-like" evidence="2">
    <location>
        <begin position="36"/>
        <end position="249"/>
    </location>
</feature>
<organism evidence="3 4">
    <name type="scientific">Spirosoma agri</name>
    <dbReference type="NCBI Taxonomy" id="1987381"/>
    <lineage>
        <taxon>Bacteria</taxon>
        <taxon>Pseudomonadati</taxon>
        <taxon>Bacteroidota</taxon>
        <taxon>Cytophagia</taxon>
        <taxon>Cytophagales</taxon>
        <taxon>Cytophagaceae</taxon>
        <taxon>Spirosoma</taxon>
    </lineage>
</organism>
<feature type="region of interest" description="Disordered" evidence="1">
    <location>
        <begin position="203"/>
        <end position="229"/>
    </location>
</feature>
<dbReference type="InterPro" id="IPR051043">
    <property type="entry name" value="Sulfatase_Mod_Factor_Kinase"/>
</dbReference>
<evidence type="ECO:0000313" key="3">
    <source>
        <dbReference type="EMBL" id="NEU67141.1"/>
    </source>
</evidence>
<dbReference type="EMBL" id="JAAGNZ010000001">
    <property type="protein sequence ID" value="NEU67141.1"/>
    <property type="molecule type" value="Genomic_DNA"/>
</dbReference>
<keyword evidence="4" id="KW-1185">Reference proteome</keyword>
<evidence type="ECO:0000259" key="2">
    <source>
        <dbReference type="Pfam" id="PF03781"/>
    </source>
</evidence>
<gene>
    <name evidence="3" type="ORF">GK091_09645</name>
</gene>
<dbReference type="SUPFAM" id="SSF56436">
    <property type="entry name" value="C-type lectin-like"/>
    <property type="match status" value="1"/>
</dbReference>
<comment type="caution">
    <text evidence="3">The sequence shown here is derived from an EMBL/GenBank/DDBJ whole genome shotgun (WGS) entry which is preliminary data.</text>
</comment>
<evidence type="ECO:0000313" key="4">
    <source>
        <dbReference type="Proteomes" id="UP000477386"/>
    </source>
</evidence>
<sequence length="252" mass="27691">MNYISIAVLLVTAAATQWQSNSKLSENATAVEDISEPDMVTVQGGRFAMGGNENDNEKPIHTVTLSSFKLAKYETTLAQWQQVMGSNPSGRTDCMDCPVTAVGWDDIQAFITKLNTLSGKHYRLPTEAEWEYAAKGGTKSKGFAYAGSNDANAVAWTFANSGSTIHPVGQKQANELSLYDMSGNVFEWCNDWYDETYYVKSPEHDPKGPATGPHRVFRGGNRSSEPAKSRVAYRNPFRLGYANLGFRLASSF</sequence>